<dbReference type="PANTHER" id="PTHR11003:SF291">
    <property type="entry name" value="IP11374P"/>
    <property type="match status" value="1"/>
</dbReference>
<dbReference type="FunFam" id="1.10.287.70:FF:000090">
    <property type="entry name" value="two pore potassium channel protein sup-9"/>
    <property type="match status" value="1"/>
</dbReference>
<evidence type="ECO:0000256" key="10">
    <source>
        <dbReference type="ARBA" id="ARBA00023136"/>
    </source>
</evidence>
<dbReference type="Proteomes" id="UP001153620">
    <property type="component" value="Chromosome 3"/>
</dbReference>
<keyword evidence="7 12" id="KW-0630">Potassium</keyword>
<keyword evidence="3 12" id="KW-0813">Transport</keyword>
<evidence type="ECO:0000256" key="3">
    <source>
        <dbReference type="ARBA" id="ARBA00022448"/>
    </source>
</evidence>
<dbReference type="InterPro" id="IPR013099">
    <property type="entry name" value="K_chnl_dom"/>
</dbReference>
<dbReference type="GO" id="GO:0022841">
    <property type="term" value="F:potassium ion leak channel activity"/>
    <property type="evidence" value="ECO:0007669"/>
    <property type="project" value="TreeGrafter"/>
</dbReference>
<evidence type="ECO:0000256" key="8">
    <source>
        <dbReference type="ARBA" id="ARBA00022989"/>
    </source>
</evidence>
<dbReference type="GO" id="GO:0005886">
    <property type="term" value="C:plasma membrane"/>
    <property type="evidence" value="ECO:0007669"/>
    <property type="project" value="TreeGrafter"/>
</dbReference>
<name>A0A9N9WWC5_9DIPT</name>
<keyword evidence="6 12" id="KW-0631">Potassium channel</keyword>
<evidence type="ECO:0000256" key="6">
    <source>
        <dbReference type="ARBA" id="ARBA00022826"/>
    </source>
</evidence>
<reference evidence="16" key="2">
    <citation type="submission" date="2022-10" db="EMBL/GenBank/DDBJ databases">
        <authorList>
            <consortium name="ENA_rothamsted_submissions"/>
            <consortium name="culmorum"/>
            <person name="King R."/>
        </authorList>
    </citation>
    <scope>NUCLEOTIDE SEQUENCE</scope>
</reference>
<dbReference type="Gene3D" id="1.10.287.70">
    <property type="match status" value="1"/>
</dbReference>
<feature type="transmembrane region" description="Helical" evidence="14">
    <location>
        <begin position="205"/>
        <end position="223"/>
    </location>
</feature>
<organism evidence="16 17">
    <name type="scientific">Chironomus riparius</name>
    <dbReference type="NCBI Taxonomy" id="315576"/>
    <lineage>
        <taxon>Eukaryota</taxon>
        <taxon>Metazoa</taxon>
        <taxon>Ecdysozoa</taxon>
        <taxon>Arthropoda</taxon>
        <taxon>Hexapoda</taxon>
        <taxon>Insecta</taxon>
        <taxon>Pterygota</taxon>
        <taxon>Neoptera</taxon>
        <taxon>Endopterygota</taxon>
        <taxon>Diptera</taxon>
        <taxon>Nematocera</taxon>
        <taxon>Chironomoidea</taxon>
        <taxon>Chironomidae</taxon>
        <taxon>Chironominae</taxon>
        <taxon>Chironomus</taxon>
    </lineage>
</organism>
<dbReference type="GO" id="GO:0030322">
    <property type="term" value="P:stabilization of membrane potential"/>
    <property type="evidence" value="ECO:0007669"/>
    <property type="project" value="TreeGrafter"/>
</dbReference>
<dbReference type="SUPFAM" id="SSF81324">
    <property type="entry name" value="Voltage-gated potassium channels"/>
    <property type="match status" value="2"/>
</dbReference>
<dbReference type="PRINTS" id="PR01095">
    <property type="entry name" value="TASKCHANNEL"/>
</dbReference>
<evidence type="ECO:0000256" key="7">
    <source>
        <dbReference type="ARBA" id="ARBA00022958"/>
    </source>
</evidence>
<comment type="similarity">
    <text evidence="2 13">Belongs to the two pore domain potassium channel (TC 1.A.1.8) family.</text>
</comment>
<evidence type="ECO:0000256" key="5">
    <source>
        <dbReference type="ARBA" id="ARBA00022692"/>
    </source>
</evidence>
<evidence type="ECO:0000256" key="9">
    <source>
        <dbReference type="ARBA" id="ARBA00023065"/>
    </source>
</evidence>
<feature type="transmembrane region" description="Helical" evidence="14">
    <location>
        <begin position="123"/>
        <end position="143"/>
    </location>
</feature>
<keyword evidence="5 13" id="KW-0812">Transmembrane</keyword>
<dbReference type="GO" id="GO:0015271">
    <property type="term" value="F:outward rectifier potassium channel activity"/>
    <property type="evidence" value="ECO:0007669"/>
    <property type="project" value="TreeGrafter"/>
</dbReference>
<gene>
    <name evidence="16" type="ORF">CHIRRI_LOCUS11591</name>
</gene>
<feature type="domain" description="Potassium channel" evidence="15">
    <location>
        <begin position="91"/>
        <end position="147"/>
    </location>
</feature>
<keyword evidence="8 14" id="KW-1133">Transmembrane helix</keyword>
<feature type="transmembrane region" description="Helical" evidence="14">
    <location>
        <begin position="235"/>
        <end position="259"/>
    </location>
</feature>
<dbReference type="Pfam" id="PF07885">
    <property type="entry name" value="Ion_trans_2"/>
    <property type="match status" value="2"/>
</dbReference>
<feature type="transmembrane region" description="Helical" evidence="14">
    <location>
        <begin position="93"/>
        <end position="111"/>
    </location>
</feature>
<evidence type="ECO:0000256" key="4">
    <source>
        <dbReference type="ARBA" id="ARBA00022538"/>
    </source>
</evidence>
<keyword evidence="11 13" id="KW-0407">Ion channel</keyword>
<evidence type="ECO:0000313" key="16">
    <source>
        <dbReference type="EMBL" id="CAG9808755.1"/>
    </source>
</evidence>
<evidence type="ECO:0000256" key="13">
    <source>
        <dbReference type="RuleBase" id="RU003857"/>
    </source>
</evidence>
<accession>A0A9N9WWC5</accession>
<keyword evidence="10 12" id="KW-0472">Membrane</keyword>
<keyword evidence="4 12" id="KW-0633">Potassium transport</keyword>
<reference evidence="16" key="1">
    <citation type="submission" date="2022-01" db="EMBL/GenBank/DDBJ databases">
        <authorList>
            <person name="King R."/>
        </authorList>
    </citation>
    <scope>NUCLEOTIDE SEQUENCE</scope>
</reference>
<evidence type="ECO:0000313" key="17">
    <source>
        <dbReference type="Proteomes" id="UP001153620"/>
    </source>
</evidence>
<sequence>MVTDGGDPSFLFTLKMKRQNIRTLSLVVCTFTYLLVGAAVFDRLESENEAIRWEFLKSAKENFHKKYKMTEEDYRMLEIVIIENKPHKAGPQWKFLGAFYFATVVLAMIGYGHSTPNTNAGKAFCMIYAMVGIPLGLVMFQSIGERLNKFASVIIKRFKIFMKCTQTEATEINLMAATGFLSSIIILTGAAVFSKYENWSYFDSFYYCFVTLTTIGFGDYVALQNDRALQNNPGYVALSLVFILFGLAVVAASINLLVLRFMTMNAEDMRIENEELQRQQLKYNPQIVTVEGERDNISNKLINSSVNEDQQSVCSCNCMGTSSENGQLIDGYLPTDLITSALSLKRASV</sequence>
<evidence type="ECO:0000256" key="1">
    <source>
        <dbReference type="ARBA" id="ARBA00004141"/>
    </source>
</evidence>
<feature type="transmembrane region" description="Helical" evidence="14">
    <location>
        <begin position="172"/>
        <end position="193"/>
    </location>
</feature>
<evidence type="ECO:0000256" key="11">
    <source>
        <dbReference type="ARBA" id="ARBA00023303"/>
    </source>
</evidence>
<keyword evidence="17" id="KW-1185">Reference proteome</keyword>
<dbReference type="AlphaFoldDB" id="A0A9N9WWC5"/>
<dbReference type="PRINTS" id="PR01333">
    <property type="entry name" value="2POREKCHANEL"/>
</dbReference>
<keyword evidence="9 12" id="KW-0406">Ion transport</keyword>
<evidence type="ECO:0000256" key="2">
    <source>
        <dbReference type="ARBA" id="ARBA00006666"/>
    </source>
</evidence>
<dbReference type="PIRSF" id="PIRSF038061">
    <property type="entry name" value="K_channel_subfamily_K_type"/>
    <property type="match status" value="1"/>
</dbReference>
<dbReference type="InterPro" id="IPR003092">
    <property type="entry name" value="2pore_dom_K_chnl_TASK"/>
</dbReference>
<comment type="subcellular location">
    <subcellularLocation>
        <location evidence="1">Membrane</location>
        <topology evidence="1">Multi-pass membrane protein</topology>
    </subcellularLocation>
</comment>
<evidence type="ECO:0000256" key="12">
    <source>
        <dbReference type="PIRNR" id="PIRNR038061"/>
    </source>
</evidence>
<proteinExistence type="inferred from homology"/>
<evidence type="ECO:0000256" key="14">
    <source>
        <dbReference type="SAM" id="Phobius"/>
    </source>
</evidence>
<evidence type="ECO:0000259" key="15">
    <source>
        <dbReference type="Pfam" id="PF07885"/>
    </source>
</evidence>
<dbReference type="PANTHER" id="PTHR11003">
    <property type="entry name" value="POTASSIUM CHANNEL, SUBFAMILY K"/>
    <property type="match status" value="1"/>
</dbReference>
<feature type="transmembrane region" description="Helical" evidence="14">
    <location>
        <begin position="21"/>
        <end position="41"/>
    </location>
</feature>
<dbReference type="OrthoDB" id="297496at2759"/>
<dbReference type="EMBL" id="OU895879">
    <property type="protein sequence ID" value="CAG9808755.1"/>
    <property type="molecule type" value="Genomic_DNA"/>
</dbReference>
<feature type="domain" description="Potassium channel" evidence="15">
    <location>
        <begin position="184"/>
        <end position="258"/>
    </location>
</feature>
<protein>
    <recommendedName>
        <fullName evidence="15">Potassium channel domain-containing protein</fullName>
    </recommendedName>
</protein>
<dbReference type="InterPro" id="IPR003280">
    <property type="entry name" value="2pore_dom_K_chnl"/>
</dbReference>